<reference evidence="3 4" key="1">
    <citation type="journal article" date="2019" name="Int. J. Syst. Evol. Microbiol.">
        <title>The Global Catalogue of Microorganisms (GCM) 10K type strain sequencing project: providing services to taxonomists for standard genome sequencing and annotation.</title>
        <authorList>
            <consortium name="The Broad Institute Genomics Platform"/>
            <consortium name="The Broad Institute Genome Sequencing Center for Infectious Disease"/>
            <person name="Wu L."/>
            <person name="Ma J."/>
        </authorList>
    </citation>
    <scope>NUCLEOTIDE SEQUENCE [LARGE SCALE GENOMIC DNA]</scope>
    <source>
        <strain evidence="3 4">JCM 16374</strain>
    </source>
</reference>
<keyword evidence="4" id="KW-1185">Reference proteome</keyword>
<accession>A0ABN3RKM9</accession>
<name>A0ABN3RKM9_9ACTN</name>
<dbReference type="RefSeq" id="WP_344574673.1">
    <property type="nucleotide sequence ID" value="NZ_BAAARK010000005.1"/>
</dbReference>
<organism evidence="3 4">
    <name type="scientific">Streptomyces lunalinharesii</name>
    <dbReference type="NCBI Taxonomy" id="333384"/>
    <lineage>
        <taxon>Bacteria</taxon>
        <taxon>Bacillati</taxon>
        <taxon>Actinomycetota</taxon>
        <taxon>Actinomycetes</taxon>
        <taxon>Kitasatosporales</taxon>
        <taxon>Streptomycetaceae</taxon>
        <taxon>Streptomyces</taxon>
    </lineage>
</organism>
<dbReference type="Proteomes" id="UP001500994">
    <property type="component" value="Unassembled WGS sequence"/>
</dbReference>
<protein>
    <recommendedName>
        <fullName evidence="2">Helix-turn-helix domain-containing protein</fullName>
    </recommendedName>
</protein>
<evidence type="ECO:0000313" key="3">
    <source>
        <dbReference type="EMBL" id="GAA2654711.1"/>
    </source>
</evidence>
<dbReference type="InterPro" id="IPR010093">
    <property type="entry name" value="SinI_DNA-bd"/>
</dbReference>
<dbReference type="NCBIfam" id="TIGR01764">
    <property type="entry name" value="excise"/>
    <property type="match status" value="1"/>
</dbReference>
<feature type="region of interest" description="Disordered" evidence="1">
    <location>
        <begin position="1"/>
        <end position="21"/>
    </location>
</feature>
<sequence>MRRPAIPHASIQTPKSAKEVITPTPDPLLSPAEAAEHLGTGVRFIRRLVQERRIRYVKVGRHVRIRASVLDAYIDDHTVPTLREARSAYRRAA</sequence>
<evidence type="ECO:0000259" key="2">
    <source>
        <dbReference type="Pfam" id="PF12728"/>
    </source>
</evidence>
<dbReference type="EMBL" id="BAAARK010000005">
    <property type="protein sequence ID" value="GAA2654711.1"/>
    <property type="molecule type" value="Genomic_DNA"/>
</dbReference>
<evidence type="ECO:0000313" key="4">
    <source>
        <dbReference type="Proteomes" id="UP001500994"/>
    </source>
</evidence>
<gene>
    <name evidence="3" type="ORF">GCM10009864_19820</name>
</gene>
<feature type="domain" description="Helix-turn-helix" evidence="2">
    <location>
        <begin position="28"/>
        <end position="76"/>
    </location>
</feature>
<dbReference type="Pfam" id="PF12728">
    <property type="entry name" value="HTH_17"/>
    <property type="match status" value="1"/>
</dbReference>
<evidence type="ECO:0000256" key="1">
    <source>
        <dbReference type="SAM" id="MobiDB-lite"/>
    </source>
</evidence>
<dbReference type="InterPro" id="IPR041657">
    <property type="entry name" value="HTH_17"/>
</dbReference>
<proteinExistence type="predicted"/>
<comment type="caution">
    <text evidence="3">The sequence shown here is derived from an EMBL/GenBank/DDBJ whole genome shotgun (WGS) entry which is preliminary data.</text>
</comment>